<evidence type="ECO:0000256" key="5">
    <source>
        <dbReference type="PROSITE-ProRule" id="PRU10137"/>
    </source>
</evidence>
<dbReference type="SMART" id="SM00857">
    <property type="entry name" value="Resolvase"/>
    <property type="match status" value="1"/>
</dbReference>
<dbReference type="EMBL" id="BK059131">
    <property type="protein sequence ID" value="DAE32963.1"/>
    <property type="molecule type" value="Genomic_DNA"/>
</dbReference>
<dbReference type="GO" id="GO:0015074">
    <property type="term" value="P:DNA integration"/>
    <property type="evidence" value="ECO:0007669"/>
    <property type="project" value="UniProtKB-KW"/>
</dbReference>
<dbReference type="GO" id="GO:0000150">
    <property type="term" value="F:DNA strand exchange activity"/>
    <property type="evidence" value="ECO:0007669"/>
    <property type="project" value="InterPro"/>
</dbReference>
<keyword evidence="2" id="KW-0238">DNA-binding</keyword>
<feature type="active site" description="O-(5'-phospho-DNA)-serine intermediate" evidence="4 5">
    <location>
        <position position="10"/>
    </location>
</feature>
<reference evidence="7" key="1">
    <citation type="journal article" date="2021" name="Proc. Natl. Acad. Sci. U.S.A.">
        <title>A Catalog of Tens of Thousands of Viruses from Human Metagenomes Reveals Hidden Associations with Chronic Diseases.</title>
        <authorList>
            <person name="Tisza M.J."/>
            <person name="Buck C.B."/>
        </authorList>
    </citation>
    <scope>NUCLEOTIDE SEQUENCE</scope>
    <source>
        <strain evidence="7">CtoYX9</strain>
    </source>
</reference>
<evidence type="ECO:0000259" key="6">
    <source>
        <dbReference type="PROSITE" id="PS51736"/>
    </source>
</evidence>
<sequence>MATYIYARVSTGGQTFEQQMQTITEHFRKMKSDITAADGIVEEHISGVVEWRQRKLRALVDRCKPGDTIFVSELSRLGRNQADIFSLVDYAVKKGVELFICKDNMPLENRTMGGKMFLFLYSMQAEAERTNTCERNLARAAYEREQIAKEGGFWSKSGKWITRQGRHPEIINGREVWDVSAMVEASARKRTDNAIIWRDKSQAVKFAHRRRAEGWGITQIAEELGKLFDENAPLYPDGGNPYGTPTGRKPTKGTVSKWCREMNPLVV</sequence>
<dbReference type="InterPro" id="IPR036162">
    <property type="entry name" value="Resolvase-like_N_sf"/>
</dbReference>
<evidence type="ECO:0000256" key="3">
    <source>
        <dbReference type="ARBA" id="ARBA00023172"/>
    </source>
</evidence>
<accession>A0A8S5RP53</accession>
<dbReference type="InterPro" id="IPR050639">
    <property type="entry name" value="SSR_resolvase"/>
</dbReference>
<feature type="domain" description="Resolvase/invertase-type recombinase catalytic" evidence="6">
    <location>
        <begin position="2"/>
        <end position="151"/>
    </location>
</feature>
<dbReference type="CDD" id="cd03768">
    <property type="entry name" value="SR_ResInv"/>
    <property type="match status" value="1"/>
</dbReference>
<proteinExistence type="predicted"/>
<evidence type="ECO:0000256" key="4">
    <source>
        <dbReference type="PIRSR" id="PIRSR606118-50"/>
    </source>
</evidence>
<dbReference type="PANTHER" id="PTHR30461:SF19">
    <property type="entry name" value="SITE-SPECIFIC RECOMBINASE RESOLVASE FAMILY"/>
    <property type="match status" value="1"/>
</dbReference>
<organism evidence="7">
    <name type="scientific">virus sp. ctoYX9</name>
    <dbReference type="NCBI Taxonomy" id="2825822"/>
    <lineage>
        <taxon>Viruses</taxon>
    </lineage>
</organism>
<dbReference type="PROSITE" id="PS51736">
    <property type="entry name" value="RECOMBINASES_3"/>
    <property type="match status" value="1"/>
</dbReference>
<keyword evidence="3" id="KW-0233">DNA recombination</keyword>
<dbReference type="SUPFAM" id="SSF53041">
    <property type="entry name" value="Resolvase-like"/>
    <property type="match status" value="1"/>
</dbReference>
<evidence type="ECO:0000256" key="1">
    <source>
        <dbReference type="ARBA" id="ARBA00022908"/>
    </source>
</evidence>
<dbReference type="InterPro" id="IPR006118">
    <property type="entry name" value="Recombinase_CS"/>
</dbReference>
<dbReference type="PROSITE" id="PS00397">
    <property type="entry name" value="RECOMBINASES_1"/>
    <property type="match status" value="1"/>
</dbReference>
<dbReference type="PANTHER" id="PTHR30461">
    <property type="entry name" value="DNA-INVERTASE FROM LAMBDOID PROPHAGE"/>
    <property type="match status" value="1"/>
</dbReference>
<keyword evidence="1" id="KW-0229">DNA integration</keyword>
<name>A0A8S5RP53_9VIRU</name>
<dbReference type="GO" id="GO:0003677">
    <property type="term" value="F:DNA binding"/>
    <property type="evidence" value="ECO:0007669"/>
    <property type="project" value="UniProtKB-KW"/>
</dbReference>
<dbReference type="Gene3D" id="3.40.50.1390">
    <property type="entry name" value="Resolvase, N-terminal catalytic domain"/>
    <property type="match status" value="1"/>
</dbReference>
<dbReference type="Pfam" id="PF00239">
    <property type="entry name" value="Resolvase"/>
    <property type="match status" value="1"/>
</dbReference>
<evidence type="ECO:0000313" key="7">
    <source>
        <dbReference type="EMBL" id="DAE32963.1"/>
    </source>
</evidence>
<dbReference type="InterPro" id="IPR006119">
    <property type="entry name" value="Resolv_N"/>
</dbReference>
<evidence type="ECO:0000256" key="2">
    <source>
        <dbReference type="ARBA" id="ARBA00023125"/>
    </source>
</evidence>
<protein>
    <submittedName>
        <fullName evidence="7">Integrase</fullName>
    </submittedName>
</protein>